<dbReference type="RefSeq" id="WP_084616321.1">
    <property type="nucleotide sequence ID" value="NZ_CAWNPE010000001.1"/>
</dbReference>
<keyword evidence="3" id="KW-0378">Hydrolase</keyword>
<gene>
    <name evidence="7" type="ORF">ID854_15770</name>
</gene>
<keyword evidence="4" id="KW-0720">Serine protease</keyword>
<dbReference type="InterPro" id="IPR051048">
    <property type="entry name" value="Peptidase_S8/S53_subtilisin"/>
</dbReference>
<dbReference type="Gene3D" id="3.40.50.200">
    <property type="entry name" value="Peptidase S8/S53 domain"/>
    <property type="match status" value="1"/>
</dbReference>
<evidence type="ECO:0000256" key="1">
    <source>
        <dbReference type="ARBA" id="ARBA00011073"/>
    </source>
</evidence>
<dbReference type="PROSITE" id="PS00138">
    <property type="entry name" value="SUBTILASE_SER"/>
    <property type="match status" value="1"/>
</dbReference>
<protein>
    <submittedName>
        <fullName evidence="7">S8 family serine peptidase</fullName>
    </submittedName>
</protein>
<dbReference type="SUPFAM" id="SSF52743">
    <property type="entry name" value="Subtilisin-like"/>
    <property type="match status" value="1"/>
</dbReference>
<evidence type="ECO:0000256" key="3">
    <source>
        <dbReference type="ARBA" id="ARBA00022801"/>
    </source>
</evidence>
<comment type="caution">
    <text evidence="5">Lacks conserved residue(s) required for the propagation of feature annotation.</text>
</comment>
<dbReference type="Proteomes" id="UP001193920">
    <property type="component" value="Unassembled WGS sequence"/>
</dbReference>
<reference evidence="7" key="2">
    <citation type="journal article" date="2024" name="Toxins">
        <title>Genome Sequence Analysis of Native Xenorhabdus Strains Isolated from Entomopathogenic Nematodes in Argentina.</title>
        <authorList>
            <person name="Palma L."/>
            <person name="Frizzo L."/>
            <person name="Kaiser S."/>
            <person name="Berry C."/>
            <person name="Caballero P."/>
            <person name="Bode H.B."/>
            <person name="Del Valle E.E."/>
        </authorList>
    </citation>
    <scope>NUCLEOTIDE SEQUENCE</scope>
    <source>
        <strain evidence="7">M</strain>
    </source>
</reference>
<dbReference type="GO" id="GO:0004252">
    <property type="term" value="F:serine-type endopeptidase activity"/>
    <property type="evidence" value="ECO:0007669"/>
    <property type="project" value="InterPro"/>
</dbReference>
<dbReference type="GeneID" id="97126774"/>
<keyword evidence="2" id="KW-0645">Protease</keyword>
<reference evidence="7" key="1">
    <citation type="submission" date="2020-09" db="EMBL/GenBank/DDBJ databases">
        <authorList>
            <person name="Palma L."/>
            <person name="Caballero P."/>
            <person name="Berry C."/>
            <person name="Del Valle E."/>
        </authorList>
    </citation>
    <scope>NUCLEOTIDE SEQUENCE</scope>
    <source>
        <strain evidence="7">M</strain>
    </source>
</reference>
<evidence type="ECO:0000256" key="2">
    <source>
        <dbReference type="ARBA" id="ARBA00022670"/>
    </source>
</evidence>
<sequence>MGQTNIEGKYKVDDFSNSQVTLAAPGVNITSAWPGGELGSMSGTSMACPHVAGVAALWWEERRQAGVAPDVKNVAAELLSSTRRRVFDETTIEIDIGQGLVTAPQ</sequence>
<proteinExistence type="inferred from homology"/>
<dbReference type="Pfam" id="PF00082">
    <property type="entry name" value="Peptidase_S8"/>
    <property type="match status" value="1"/>
</dbReference>
<accession>A0AAW3YXY1</accession>
<dbReference type="InterPro" id="IPR000209">
    <property type="entry name" value="Peptidase_S8/S53_dom"/>
</dbReference>
<name>A0AAW3YXY1_9GAMM</name>
<evidence type="ECO:0000256" key="4">
    <source>
        <dbReference type="ARBA" id="ARBA00022825"/>
    </source>
</evidence>
<dbReference type="InterPro" id="IPR036852">
    <property type="entry name" value="Peptidase_S8/S53_dom_sf"/>
</dbReference>
<comment type="similarity">
    <text evidence="1 5">Belongs to the peptidase S8 family.</text>
</comment>
<dbReference type="InterPro" id="IPR023828">
    <property type="entry name" value="Peptidase_S8_Ser-AS"/>
</dbReference>
<evidence type="ECO:0000256" key="5">
    <source>
        <dbReference type="PROSITE-ProRule" id="PRU01240"/>
    </source>
</evidence>
<dbReference type="EMBL" id="JACXBF010000402">
    <property type="protein sequence ID" value="MBD2801859.1"/>
    <property type="molecule type" value="Genomic_DNA"/>
</dbReference>
<comment type="caution">
    <text evidence="7">The sequence shown here is derived from an EMBL/GenBank/DDBJ whole genome shotgun (WGS) entry which is preliminary data.</text>
</comment>
<feature type="domain" description="Peptidase S8/S53" evidence="6">
    <location>
        <begin position="11"/>
        <end position="67"/>
    </location>
</feature>
<dbReference type="PANTHER" id="PTHR43399:SF4">
    <property type="entry name" value="CELL WALL-ASSOCIATED PROTEASE"/>
    <property type="match status" value="1"/>
</dbReference>
<dbReference type="PANTHER" id="PTHR43399">
    <property type="entry name" value="SUBTILISIN-RELATED"/>
    <property type="match status" value="1"/>
</dbReference>
<dbReference type="GO" id="GO:0006508">
    <property type="term" value="P:proteolysis"/>
    <property type="evidence" value="ECO:0007669"/>
    <property type="project" value="UniProtKB-KW"/>
</dbReference>
<organism evidence="7">
    <name type="scientific">Xenorhabdus szentirmaii</name>
    <dbReference type="NCBI Taxonomy" id="290112"/>
    <lineage>
        <taxon>Bacteria</taxon>
        <taxon>Pseudomonadati</taxon>
        <taxon>Pseudomonadota</taxon>
        <taxon>Gammaproteobacteria</taxon>
        <taxon>Enterobacterales</taxon>
        <taxon>Morganellaceae</taxon>
        <taxon>Xenorhabdus</taxon>
    </lineage>
</organism>
<evidence type="ECO:0000259" key="6">
    <source>
        <dbReference type="Pfam" id="PF00082"/>
    </source>
</evidence>
<dbReference type="PROSITE" id="PS51892">
    <property type="entry name" value="SUBTILASE"/>
    <property type="match status" value="1"/>
</dbReference>
<evidence type="ECO:0000313" key="7">
    <source>
        <dbReference type="EMBL" id="MBD2801859.1"/>
    </source>
</evidence>
<dbReference type="AlphaFoldDB" id="A0AAW3YXY1"/>